<feature type="compositionally biased region" description="Polar residues" evidence="9">
    <location>
        <begin position="585"/>
        <end position="598"/>
    </location>
</feature>
<dbReference type="InterPro" id="IPR032282">
    <property type="entry name" value="HAGH_C"/>
</dbReference>
<dbReference type="HAMAP" id="MF_01374">
    <property type="entry name" value="Glyoxalase_2"/>
    <property type="match status" value="1"/>
</dbReference>
<evidence type="ECO:0000256" key="6">
    <source>
        <dbReference type="ARBA" id="ARBA00022723"/>
    </source>
</evidence>
<feature type="compositionally biased region" description="Basic and acidic residues" evidence="9">
    <location>
        <begin position="293"/>
        <end position="303"/>
    </location>
</feature>
<keyword evidence="8" id="KW-0862">Zinc</keyword>
<dbReference type="SUPFAM" id="SSF56281">
    <property type="entry name" value="Metallo-hydrolase/oxidoreductase"/>
    <property type="match status" value="1"/>
</dbReference>
<keyword evidence="7" id="KW-0378">Hydrolase</keyword>
<dbReference type="InterPro" id="IPR035680">
    <property type="entry name" value="Clx_II_MBL"/>
</dbReference>
<dbReference type="InterPro" id="IPR001279">
    <property type="entry name" value="Metallo-B-lactamas"/>
</dbReference>
<comment type="caution">
    <text evidence="11">The sequence shown here is derived from an EMBL/GenBank/DDBJ whole genome shotgun (WGS) entry which is preliminary data.</text>
</comment>
<comment type="cofactor">
    <cofactor evidence="3">
        <name>Fe(2+)</name>
        <dbReference type="ChEBI" id="CHEBI:29033"/>
    </cofactor>
</comment>
<dbReference type="Pfam" id="PF21647">
    <property type="entry name" value="DUF6857"/>
    <property type="match status" value="1"/>
</dbReference>
<dbReference type="InterPro" id="IPR049172">
    <property type="entry name" value="DUF6857_pln"/>
</dbReference>
<dbReference type="Proteomes" id="UP001604277">
    <property type="component" value="Unassembled WGS sequence"/>
</dbReference>
<feature type="region of interest" description="Disordered" evidence="9">
    <location>
        <begin position="293"/>
        <end position="352"/>
    </location>
</feature>
<dbReference type="FunFam" id="3.60.15.10:FF:000019">
    <property type="entry name" value="Hydroxyacylglutathione hydrolase, mitochondrial"/>
    <property type="match status" value="1"/>
</dbReference>
<feature type="region of interest" description="Disordered" evidence="9">
    <location>
        <begin position="135"/>
        <end position="179"/>
    </location>
</feature>
<reference evidence="12" key="1">
    <citation type="submission" date="2024-07" db="EMBL/GenBank/DDBJ databases">
        <title>Two chromosome-level genome assemblies of Korean endemic species Abeliophyllum distichum and Forsythia ovata (Oleaceae).</title>
        <authorList>
            <person name="Jang H."/>
        </authorList>
    </citation>
    <scope>NUCLEOTIDE SEQUENCE [LARGE SCALE GENOMIC DNA]</scope>
</reference>
<feature type="region of interest" description="Disordered" evidence="9">
    <location>
        <begin position="579"/>
        <end position="602"/>
    </location>
</feature>
<dbReference type="Pfam" id="PF16123">
    <property type="entry name" value="HAGH_C"/>
    <property type="match status" value="1"/>
</dbReference>
<comment type="cofactor">
    <cofactor evidence="4">
        <name>Fe(3+)</name>
        <dbReference type="ChEBI" id="CHEBI:29034"/>
    </cofactor>
</comment>
<dbReference type="Gene3D" id="3.60.15.10">
    <property type="entry name" value="Ribonuclease Z/Hydroxyacylglutathione hydrolase-like"/>
    <property type="match status" value="1"/>
</dbReference>
<evidence type="ECO:0000313" key="12">
    <source>
        <dbReference type="Proteomes" id="UP001604277"/>
    </source>
</evidence>
<dbReference type="GO" id="GO:0046872">
    <property type="term" value="F:metal ion binding"/>
    <property type="evidence" value="ECO:0007669"/>
    <property type="project" value="UniProtKB-KW"/>
</dbReference>
<name>A0ABD1V047_9LAMI</name>
<feature type="compositionally biased region" description="Basic and acidic residues" evidence="9">
    <location>
        <begin position="156"/>
        <end position="172"/>
    </location>
</feature>
<dbReference type="InterPro" id="IPR010341">
    <property type="entry name" value="DUF936_pln"/>
</dbReference>
<feature type="compositionally biased region" description="Low complexity" evidence="9">
    <location>
        <begin position="201"/>
        <end position="212"/>
    </location>
</feature>
<protein>
    <recommendedName>
        <fullName evidence="10">Metallo-beta-lactamase domain-containing protein</fullName>
    </recommendedName>
</protein>
<dbReference type="InterPro" id="IPR017782">
    <property type="entry name" value="Hydroxyacylglutathione_Hdrlase"/>
</dbReference>
<dbReference type="AlphaFoldDB" id="A0ABD1V047"/>
<accession>A0ABD1V047</accession>
<dbReference type="SMART" id="SM00849">
    <property type="entry name" value="Lactamase_B"/>
    <property type="match status" value="1"/>
</dbReference>
<evidence type="ECO:0000256" key="5">
    <source>
        <dbReference type="ARBA" id="ARBA00006759"/>
    </source>
</evidence>
<dbReference type="Pfam" id="PF06075">
    <property type="entry name" value="DUF936"/>
    <property type="match status" value="1"/>
</dbReference>
<dbReference type="PANTHER" id="PTHR31928:SF4">
    <property type="entry name" value="OS08G0541500 PROTEIN"/>
    <property type="match status" value="1"/>
</dbReference>
<comment type="catalytic activity">
    <reaction evidence="1">
        <text>an S-(2-hydroxyacyl)glutathione + H2O = a 2-hydroxy carboxylate + glutathione + H(+)</text>
        <dbReference type="Rhea" id="RHEA:21864"/>
        <dbReference type="ChEBI" id="CHEBI:15377"/>
        <dbReference type="ChEBI" id="CHEBI:15378"/>
        <dbReference type="ChEBI" id="CHEBI:57925"/>
        <dbReference type="ChEBI" id="CHEBI:58896"/>
        <dbReference type="ChEBI" id="CHEBI:71261"/>
        <dbReference type="EC" id="3.1.2.6"/>
    </reaction>
</comment>
<proteinExistence type="inferred from homology"/>
<dbReference type="Pfam" id="PF00753">
    <property type="entry name" value="Lactamase_B"/>
    <property type="match status" value="1"/>
</dbReference>
<organism evidence="11 12">
    <name type="scientific">Forsythia ovata</name>
    <dbReference type="NCBI Taxonomy" id="205694"/>
    <lineage>
        <taxon>Eukaryota</taxon>
        <taxon>Viridiplantae</taxon>
        <taxon>Streptophyta</taxon>
        <taxon>Embryophyta</taxon>
        <taxon>Tracheophyta</taxon>
        <taxon>Spermatophyta</taxon>
        <taxon>Magnoliopsida</taxon>
        <taxon>eudicotyledons</taxon>
        <taxon>Gunneridae</taxon>
        <taxon>Pentapetalae</taxon>
        <taxon>asterids</taxon>
        <taxon>lamiids</taxon>
        <taxon>Lamiales</taxon>
        <taxon>Oleaceae</taxon>
        <taxon>Forsythieae</taxon>
        <taxon>Forsythia</taxon>
    </lineage>
</organism>
<dbReference type="GO" id="GO:0004416">
    <property type="term" value="F:hydroxyacylglutathione hydrolase activity"/>
    <property type="evidence" value="ECO:0007669"/>
    <property type="project" value="UniProtKB-EC"/>
</dbReference>
<feature type="domain" description="Metallo-beta-lactamase" evidence="10">
    <location>
        <begin position="846"/>
        <end position="1004"/>
    </location>
</feature>
<dbReference type="EMBL" id="JBFOLJ010000006">
    <property type="protein sequence ID" value="KAL2529998.1"/>
    <property type="molecule type" value="Genomic_DNA"/>
</dbReference>
<comment type="similarity">
    <text evidence="5">Belongs to the metallo-beta-lactamase superfamily. Glyoxalase II family.</text>
</comment>
<evidence type="ECO:0000256" key="8">
    <source>
        <dbReference type="ARBA" id="ARBA00022833"/>
    </source>
</evidence>
<sequence>MASLVPGVLLKLLQHMNTDVKVAGEHRSSLLQVVSIVPALAGGELFPNQGFYLKVSDSSHATYVSLPDEHDDLILSDKIQLGQFIHVERLEAASPVPILRGVRLVPGRHPCIGTPEDIVATHSLGFLNNNANSSLGSKSINKTKSPSKLLNNTGAKDVKSRSFKEDKVDKKAPGLTRSKSQLSKLSITLDVKKESGGKLNSSSSRSIPSSPTSCYSLPTSFEKFSNGIKQQAKIKGLERLEKSTAKVGLGEKAISIRGASPTAKRAPGGSMMKNIVQGLELGPKALRKSWEGNMDVKGRESPRLKVNKHVQKPEVRSTSVPRKSTSASFPSKEENKVQSSKSSWEENKVNASGKKVSTNADLADTIKSTAQRVSAGKKSGESVNHGFPGNLVKVSLSKSRLTDGTISCASLPSSIVKLGKDVLKHRDSAQMAAMEAMQEASAAESLLQCLSTYAELSSSAKEDNPQPAVEQFLALHASLNNACVVADSLSKTITFDSSQNEEDPSEEVLKVTLDKCKRAASWVHAALATNLSSFTLYSKPGNSSPVAASTLAPSPKTISIHQPVLVLENSTKSTVAKTLTKPRQAANSKNYSSGTPSRVSGGLAVGHTTKTSPPIEWVKGDGLDEAVDLAKMLRLESQDWFLGFVERFLDADVDASALSDNGQIAGMLSQLKSVNDWLDEIGSSKDEETPRISAETIDRIRKKIYEYLLTHVESAAAALGGSSQSSPVTESKRLSVFGRASLKLQSTFERFCVIKVLEKIQMIFCKAAPAAMASFPRSVGSELCVWPEMRQLCLRKNLLYEFIRFLAIPFRTMRGVTRVLAGVSHCCSIPNMSSSLHIELVPCLRDNYAYLLHDEDTGTVGVVDPSEAAPLIDVLDKRKWNLNYILNTHHHCDHTGGNMDLKERYGAKVIGSALDKESIPGIDIALNDGDKWMFASHEVLVTTTPGHTRGHISFYFPGSKSIFTGDTLFSLSCGKLLHGTPQQMFSSLSKIKLLPEDTKIYCGHECTLSNSKFALSIEPGNKELQSYAARVANLRSKGLPTIPTTLKKEKLCNPFLRTSIREIRQSLNILESASDEEALGTICQAKDNF</sequence>
<dbReference type="InterPro" id="IPR036866">
    <property type="entry name" value="RibonucZ/Hydroxyglut_hydro"/>
</dbReference>
<dbReference type="PANTHER" id="PTHR31928">
    <property type="entry name" value="EXPRESSED PROTEIN"/>
    <property type="match status" value="1"/>
</dbReference>
<evidence type="ECO:0000256" key="9">
    <source>
        <dbReference type="SAM" id="MobiDB-lite"/>
    </source>
</evidence>
<evidence type="ECO:0000259" key="10">
    <source>
        <dbReference type="SMART" id="SM00849"/>
    </source>
</evidence>
<keyword evidence="6" id="KW-0479">Metal-binding</keyword>
<evidence type="ECO:0000256" key="2">
    <source>
        <dbReference type="ARBA" id="ARBA00001947"/>
    </source>
</evidence>
<evidence type="ECO:0000256" key="1">
    <source>
        <dbReference type="ARBA" id="ARBA00001623"/>
    </source>
</evidence>
<evidence type="ECO:0000313" key="11">
    <source>
        <dbReference type="EMBL" id="KAL2529998.1"/>
    </source>
</evidence>
<evidence type="ECO:0000256" key="7">
    <source>
        <dbReference type="ARBA" id="ARBA00022801"/>
    </source>
</evidence>
<comment type="cofactor">
    <cofactor evidence="2">
        <name>Zn(2+)</name>
        <dbReference type="ChEBI" id="CHEBI:29105"/>
    </cofactor>
</comment>
<keyword evidence="12" id="KW-1185">Reference proteome</keyword>
<feature type="compositionally biased region" description="Polar residues" evidence="9">
    <location>
        <begin position="316"/>
        <end position="329"/>
    </location>
</feature>
<feature type="compositionally biased region" description="Polar residues" evidence="9">
    <location>
        <begin position="135"/>
        <end position="154"/>
    </location>
</feature>
<feature type="region of interest" description="Disordered" evidence="9">
    <location>
        <begin position="193"/>
        <end position="212"/>
    </location>
</feature>
<dbReference type="CDD" id="cd07723">
    <property type="entry name" value="hydroxyacylglutathione_hydrolase_MBL-fold"/>
    <property type="match status" value="1"/>
</dbReference>
<gene>
    <name evidence="11" type="ORF">Fot_22599</name>
</gene>
<dbReference type="NCBIfam" id="TIGR03413">
    <property type="entry name" value="GSH_gloB"/>
    <property type="match status" value="1"/>
</dbReference>
<evidence type="ECO:0000256" key="3">
    <source>
        <dbReference type="ARBA" id="ARBA00001954"/>
    </source>
</evidence>
<evidence type="ECO:0000256" key="4">
    <source>
        <dbReference type="ARBA" id="ARBA00001965"/>
    </source>
</evidence>
<dbReference type="InterPro" id="IPR048297">
    <property type="entry name" value="DUF936_dom_pln"/>
</dbReference>